<feature type="domain" description="Peptidase M4" evidence="7">
    <location>
        <begin position="226"/>
        <end position="393"/>
    </location>
</feature>
<dbReference type="Proteomes" id="UP000185781">
    <property type="component" value="Unassembled WGS sequence"/>
</dbReference>
<keyword evidence="3" id="KW-0732">Signal</keyword>
<dbReference type="Pfam" id="PF01447">
    <property type="entry name" value="Peptidase_M4"/>
    <property type="match status" value="1"/>
</dbReference>
<dbReference type="Gene3D" id="3.10.170.10">
    <property type="match status" value="1"/>
</dbReference>
<accession>A0A1N7Q689</accession>
<dbReference type="AlphaFoldDB" id="A0A1N7Q689"/>
<keyword evidence="6" id="KW-0482">Metalloprotease</keyword>
<evidence type="ECO:0000259" key="10">
    <source>
        <dbReference type="Pfam" id="PF18962"/>
    </source>
</evidence>
<keyword evidence="2" id="KW-0479">Metal-binding</keyword>
<organism evidence="11 12">
    <name type="scientific">Chryseobacterium gambrini</name>
    <dbReference type="NCBI Taxonomy" id="373672"/>
    <lineage>
        <taxon>Bacteria</taxon>
        <taxon>Pseudomonadati</taxon>
        <taxon>Bacteroidota</taxon>
        <taxon>Flavobacteriia</taxon>
        <taxon>Flavobacteriales</taxon>
        <taxon>Weeksellaceae</taxon>
        <taxon>Chryseobacterium group</taxon>
        <taxon>Chryseobacterium</taxon>
    </lineage>
</organism>
<dbReference type="Pfam" id="PF02868">
    <property type="entry name" value="Peptidase_M4_C"/>
    <property type="match status" value="1"/>
</dbReference>
<evidence type="ECO:0000256" key="3">
    <source>
        <dbReference type="ARBA" id="ARBA00022729"/>
    </source>
</evidence>
<evidence type="ECO:0000259" key="9">
    <source>
        <dbReference type="Pfam" id="PF07504"/>
    </source>
</evidence>
<dbReference type="InterPro" id="IPR027268">
    <property type="entry name" value="Peptidase_M4/M1_CTD_sf"/>
</dbReference>
<dbReference type="InterPro" id="IPR001570">
    <property type="entry name" value="Peptidase_M4_C_domain"/>
</dbReference>
<dbReference type="Gene3D" id="3.10.450.490">
    <property type="match status" value="1"/>
</dbReference>
<evidence type="ECO:0000259" key="8">
    <source>
        <dbReference type="Pfam" id="PF02868"/>
    </source>
</evidence>
<proteinExistence type="predicted"/>
<sequence>MKKTVTIVKALIFSFAIGIAPLSLVKAQKKERTELSVKNFPKRITTSSMGNFSADFSGQNIPSDYLINHLGEWLGSNGDHSFSLVKTATDELGIKHSVYQHYFKNTKVMDDVISVHEKDGMVTFVNGEFINSTDFNTAAQLSDQEVKQIISNEKNTSSENLTFGTAENVIAKVYAGKDVKLYNTTTVATSSLKPLFSEVIYIDNNTKKIVKTLSQIYHADTPSVSTTYYKGNQSITVDSYNGSYRLLDNARKIHTYDATGFTGQLGLDAGGNLVLAGSTEYTNSSANFTSAATKAPVEVHWAIKSSYDYYLNKFNRNSFDGNGSAINNYYNMDFSKLSSSYPAGYGFNATAVKLANGMQFMAFGNGNLPGSPGATNTLASIDVGGHEYSHMIIDRNGTGGLNYQSESGALNESFADIFGTAIEFYGAPASANWTVGEGVLNVSPGYIRSLSNPNSANPALGQQPDTYNGTYWVSVVGCTPSGQTNDYCGVHTNSGVGNYWFYLLSQGGSGTNDLGTAFNVTGITLAKAEKIAYKTLTTYLTPNSTFLDAYNGTKQAAADLFGANAPEIQQVENAWCAVGVGNCQTILAVKDTSEISNEIRVYPNPVKNGVFTIENTKNDATFEIYDVSGKLVKQDEKLNKGTNKINISGFQKGIYIIKISVNGTAVSKKIVVE</sequence>
<evidence type="ECO:0000256" key="1">
    <source>
        <dbReference type="ARBA" id="ARBA00022670"/>
    </source>
</evidence>
<feature type="domain" description="Secretion system C-terminal sorting" evidence="10">
    <location>
        <begin position="601"/>
        <end position="672"/>
    </location>
</feature>
<feature type="domain" description="FTP" evidence="9">
    <location>
        <begin position="82"/>
        <end position="129"/>
    </location>
</feature>
<dbReference type="GO" id="GO:0046872">
    <property type="term" value="F:metal ion binding"/>
    <property type="evidence" value="ECO:0007669"/>
    <property type="project" value="UniProtKB-KW"/>
</dbReference>
<name>A0A1N7Q689_9FLAO</name>
<dbReference type="InterPro" id="IPR026444">
    <property type="entry name" value="Secre_tail"/>
</dbReference>
<dbReference type="CDD" id="cd09597">
    <property type="entry name" value="M4_TLP"/>
    <property type="match status" value="1"/>
</dbReference>
<dbReference type="OrthoDB" id="291295at2"/>
<feature type="domain" description="Peptidase M4 C-terminal" evidence="8">
    <location>
        <begin position="400"/>
        <end position="580"/>
    </location>
</feature>
<keyword evidence="4" id="KW-0378">Hydrolase</keyword>
<dbReference type="Pfam" id="PF07504">
    <property type="entry name" value="FTP"/>
    <property type="match status" value="1"/>
</dbReference>
<dbReference type="GO" id="GO:0006508">
    <property type="term" value="P:proteolysis"/>
    <property type="evidence" value="ECO:0007669"/>
    <property type="project" value="UniProtKB-KW"/>
</dbReference>
<dbReference type="SUPFAM" id="SSF55486">
    <property type="entry name" value="Metalloproteases ('zincins'), catalytic domain"/>
    <property type="match status" value="1"/>
</dbReference>
<dbReference type="InterPro" id="IPR013856">
    <property type="entry name" value="Peptidase_M4_domain"/>
</dbReference>
<dbReference type="NCBIfam" id="TIGR04183">
    <property type="entry name" value="Por_Secre_tail"/>
    <property type="match status" value="1"/>
</dbReference>
<dbReference type="InterPro" id="IPR011096">
    <property type="entry name" value="FTP_domain"/>
</dbReference>
<dbReference type="GO" id="GO:0004222">
    <property type="term" value="F:metalloendopeptidase activity"/>
    <property type="evidence" value="ECO:0007669"/>
    <property type="project" value="InterPro"/>
</dbReference>
<dbReference type="RefSeq" id="WP_076394556.1">
    <property type="nucleotide sequence ID" value="NZ_FTOV01000009.1"/>
</dbReference>
<dbReference type="InterPro" id="IPR050728">
    <property type="entry name" value="Zinc_Metalloprotease_M4"/>
</dbReference>
<gene>
    <name evidence="11" type="ORF">SAMN05421785_10977</name>
</gene>
<evidence type="ECO:0000256" key="4">
    <source>
        <dbReference type="ARBA" id="ARBA00022801"/>
    </source>
</evidence>
<reference evidence="11 12" key="1">
    <citation type="submission" date="2017-01" db="EMBL/GenBank/DDBJ databases">
        <authorList>
            <person name="Mah S.A."/>
            <person name="Swanson W.J."/>
            <person name="Moy G.W."/>
            <person name="Vacquier V.D."/>
        </authorList>
    </citation>
    <scope>NUCLEOTIDE SEQUENCE [LARGE SCALE GENOMIC DNA]</scope>
    <source>
        <strain evidence="11 12">DSM 18014</strain>
    </source>
</reference>
<evidence type="ECO:0000313" key="11">
    <source>
        <dbReference type="EMBL" id="SIT18306.1"/>
    </source>
</evidence>
<evidence type="ECO:0000256" key="6">
    <source>
        <dbReference type="ARBA" id="ARBA00023049"/>
    </source>
</evidence>
<dbReference type="EMBL" id="FTOV01000009">
    <property type="protein sequence ID" value="SIT18306.1"/>
    <property type="molecule type" value="Genomic_DNA"/>
</dbReference>
<dbReference type="STRING" id="373672.SAMN05421785_10977"/>
<protein>
    <submittedName>
        <fullName evidence="11">Por secretion system C-terminal sorting domain-containing protein</fullName>
    </submittedName>
</protein>
<keyword evidence="5" id="KW-0862">Zinc</keyword>
<evidence type="ECO:0000256" key="5">
    <source>
        <dbReference type="ARBA" id="ARBA00022833"/>
    </source>
</evidence>
<evidence type="ECO:0000256" key="2">
    <source>
        <dbReference type="ARBA" id="ARBA00022723"/>
    </source>
</evidence>
<dbReference type="PANTHER" id="PTHR33794">
    <property type="entry name" value="BACILLOLYSIN"/>
    <property type="match status" value="1"/>
</dbReference>
<dbReference type="Pfam" id="PF18962">
    <property type="entry name" value="Por_Secre_tail"/>
    <property type="match status" value="1"/>
</dbReference>
<keyword evidence="1" id="KW-0645">Protease</keyword>
<evidence type="ECO:0000313" key="12">
    <source>
        <dbReference type="Proteomes" id="UP000185781"/>
    </source>
</evidence>
<evidence type="ECO:0000259" key="7">
    <source>
        <dbReference type="Pfam" id="PF01447"/>
    </source>
</evidence>
<dbReference type="Gene3D" id="1.10.390.10">
    <property type="entry name" value="Neutral Protease Domain 2"/>
    <property type="match status" value="1"/>
</dbReference>
<dbReference type="PANTHER" id="PTHR33794:SF1">
    <property type="entry name" value="BACILLOLYSIN"/>
    <property type="match status" value="1"/>
</dbReference>